<dbReference type="PANTHER" id="PTHR22807">
    <property type="entry name" value="NOP2 YEAST -RELATED NOL1/NOP2/FMU SUN DOMAIN-CONTAINING"/>
    <property type="match status" value="1"/>
</dbReference>
<keyword evidence="8" id="KW-1185">Reference proteome</keyword>
<dbReference type="Pfam" id="PF22458">
    <property type="entry name" value="RsmF-B_ferredox"/>
    <property type="match status" value="1"/>
</dbReference>
<evidence type="ECO:0000313" key="7">
    <source>
        <dbReference type="EMBL" id="KAA5596730.1"/>
    </source>
</evidence>
<name>A0A5M6HLJ5_9HYPH</name>
<accession>A0A5M6HLJ5</accession>
<gene>
    <name evidence="7" type="ORF">F1193_15495</name>
</gene>
<keyword evidence="3 5" id="KW-0949">S-adenosyl-L-methionine</keyword>
<comment type="caution">
    <text evidence="5">Lacks conserved residue(s) required for the propagation of feature annotation.</text>
</comment>
<feature type="domain" description="SAM-dependent MTase RsmB/NOP-type" evidence="6">
    <location>
        <begin position="145"/>
        <end position="453"/>
    </location>
</feature>
<dbReference type="OrthoDB" id="9810297at2"/>
<dbReference type="InterPro" id="IPR029063">
    <property type="entry name" value="SAM-dependent_MTases_sf"/>
</dbReference>
<dbReference type="RefSeq" id="WP_150098707.1">
    <property type="nucleotide sequence ID" value="NZ_VWPL01000042.1"/>
</dbReference>
<dbReference type="PROSITE" id="PS51686">
    <property type="entry name" value="SAM_MT_RSMB_NOP"/>
    <property type="match status" value="1"/>
</dbReference>
<dbReference type="GO" id="GO:0008173">
    <property type="term" value="F:RNA methyltransferase activity"/>
    <property type="evidence" value="ECO:0007669"/>
    <property type="project" value="InterPro"/>
</dbReference>
<keyword evidence="1 5" id="KW-0489">Methyltransferase</keyword>
<feature type="active site" description="Nucleophile" evidence="5">
    <location>
        <position position="361"/>
    </location>
</feature>
<dbReference type="GO" id="GO:0003723">
    <property type="term" value="F:RNA binding"/>
    <property type="evidence" value="ECO:0007669"/>
    <property type="project" value="UniProtKB-UniRule"/>
</dbReference>
<dbReference type="InterPro" id="IPR054728">
    <property type="entry name" value="RsmB-like_ferredoxin"/>
</dbReference>
<dbReference type="InterPro" id="IPR023267">
    <property type="entry name" value="RCMT"/>
</dbReference>
<evidence type="ECO:0000256" key="3">
    <source>
        <dbReference type="ARBA" id="ARBA00022691"/>
    </source>
</evidence>
<comment type="caution">
    <text evidence="7">The sequence shown here is derived from an EMBL/GenBank/DDBJ whole genome shotgun (WGS) entry which is preliminary data.</text>
</comment>
<proteinExistence type="inferred from homology"/>
<dbReference type="InterPro" id="IPR001678">
    <property type="entry name" value="MeTrfase_RsmB-F_NOP2_dom"/>
</dbReference>
<evidence type="ECO:0000256" key="2">
    <source>
        <dbReference type="ARBA" id="ARBA00022679"/>
    </source>
</evidence>
<dbReference type="GO" id="GO:0001510">
    <property type="term" value="P:RNA methylation"/>
    <property type="evidence" value="ECO:0007669"/>
    <property type="project" value="InterPro"/>
</dbReference>
<dbReference type="InterPro" id="IPR049560">
    <property type="entry name" value="MeTrfase_RsmB-F_NOP2_cat"/>
</dbReference>
<dbReference type="AlphaFoldDB" id="A0A5M6HLJ5"/>
<evidence type="ECO:0000256" key="4">
    <source>
        <dbReference type="ARBA" id="ARBA00022884"/>
    </source>
</evidence>
<dbReference type="CDD" id="cd02440">
    <property type="entry name" value="AdoMet_MTases"/>
    <property type="match status" value="1"/>
</dbReference>
<dbReference type="SUPFAM" id="SSF53335">
    <property type="entry name" value="S-adenosyl-L-methionine-dependent methyltransferases"/>
    <property type="match status" value="1"/>
</dbReference>
<sequence>MIPSARLQAAIDILADLDARRRPAAEALKDWGAHHRFAGSGDRAAIAGLVYDGLRRQASAAWLLDAATPRAVMLGTLRLARGLDAEAIARLFDGTPHGPAPLTEAERARLATATLDGAPAWVAGDYPEWLDARLEAAFGDDRIAEMLALAARAPLDLRVNRLRTGRAAAKAALAHLDAAETPWSPDGLRIVVPAEGKSPAVQAEPAFLKGQIEIQDEGSQLAALLTGAKAGEQVLDLCAGGGGKTLALAARMGNRGQVFAFDADSRRLAPIFARLERASTRNVQVRAPRGTQDVLAELAGHMDLVVVDAPCTGTGTWRRNPDAKWRLRPGAIEQRVKEQAELLDQAVRFVKPGGRIAYITCSVLPEENEDQIRRFIAATPGWRAVAPGELAAALAKSAATTANGAAETANGAAATANGAATFAEAVRCSDVGLTMTPLRTGTDGFFLSILTRSD</sequence>
<keyword evidence="2 5" id="KW-0808">Transferase</keyword>
<feature type="binding site" evidence="5">
    <location>
        <position position="262"/>
    </location>
    <ligand>
        <name>S-adenosyl-L-methionine</name>
        <dbReference type="ChEBI" id="CHEBI:59789"/>
    </ligand>
</feature>
<evidence type="ECO:0000259" key="6">
    <source>
        <dbReference type="PROSITE" id="PS51686"/>
    </source>
</evidence>
<organism evidence="7 8">
    <name type="scientific">Blastochloris sulfoviridis</name>
    <dbReference type="NCBI Taxonomy" id="50712"/>
    <lineage>
        <taxon>Bacteria</taxon>
        <taxon>Pseudomonadati</taxon>
        <taxon>Pseudomonadota</taxon>
        <taxon>Alphaproteobacteria</taxon>
        <taxon>Hyphomicrobiales</taxon>
        <taxon>Blastochloridaceae</taxon>
        <taxon>Blastochloris</taxon>
    </lineage>
</organism>
<dbReference type="EMBL" id="VWPL01000042">
    <property type="protein sequence ID" value="KAA5596730.1"/>
    <property type="molecule type" value="Genomic_DNA"/>
</dbReference>
<dbReference type="Gene3D" id="3.40.50.150">
    <property type="entry name" value="Vaccinia Virus protein VP39"/>
    <property type="match status" value="1"/>
</dbReference>
<reference evidence="7 8" key="1">
    <citation type="submission" date="2019-09" db="EMBL/GenBank/DDBJ databases">
        <title>Draft Whole-Genome sequence of Blastochloris sulfoviridis DSM 729.</title>
        <authorList>
            <person name="Meyer T.E."/>
            <person name="Kyndt J.A."/>
        </authorList>
    </citation>
    <scope>NUCLEOTIDE SEQUENCE [LARGE SCALE GENOMIC DNA]</scope>
    <source>
        <strain evidence="7 8">DSM 729</strain>
    </source>
</reference>
<dbReference type="Proteomes" id="UP000323886">
    <property type="component" value="Unassembled WGS sequence"/>
</dbReference>
<comment type="similarity">
    <text evidence="5">Belongs to the class I-like SAM-binding methyltransferase superfamily. RsmB/NOP family.</text>
</comment>
<dbReference type="PANTHER" id="PTHR22807:SF53">
    <property type="entry name" value="RIBOSOMAL RNA SMALL SUBUNIT METHYLTRANSFERASE B-RELATED"/>
    <property type="match status" value="1"/>
</dbReference>
<evidence type="ECO:0000313" key="8">
    <source>
        <dbReference type="Proteomes" id="UP000323886"/>
    </source>
</evidence>
<dbReference type="PRINTS" id="PR02008">
    <property type="entry name" value="RCMTFAMILY"/>
</dbReference>
<dbReference type="Pfam" id="PF01189">
    <property type="entry name" value="Methyltr_RsmB-F"/>
    <property type="match status" value="1"/>
</dbReference>
<keyword evidence="4 5" id="KW-0694">RNA-binding</keyword>
<protein>
    <submittedName>
        <fullName evidence="7">RsmB/NOP family class I SAM-dependent RNA methyltransferase</fullName>
    </submittedName>
</protein>
<evidence type="ECO:0000256" key="5">
    <source>
        <dbReference type="PROSITE-ProRule" id="PRU01023"/>
    </source>
</evidence>
<feature type="binding site" evidence="5">
    <location>
        <position position="308"/>
    </location>
    <ligand>
        <name>S-adenosyl-L-methionine</name>
        <dbReference type="ChEBI" id="CHEBI:59789"/>
    </ligand>
</feature>
<evidence type="ECO:0000256" key="1">
    <source>
        <dbReference type="ARBA" id="ARBA00022603"/>
    </source>
</evidence>